<proteinExistence type="predicted"/>
<dbReference type="Pfam" id="PF13452">
    <property type="entry name" value="FAS1_DH_region"/>
    <property type="match status" value="1"/>
</dbReference>
<dbReference type="RefSeq" id="WP_271275101.1">
    <property type="nucleotide sequence ID" value="NZ_BAABFD010000005.1"/>
</dbReference>
<dbReference type="EMBL" id="JAPNUD010000005">
    <property type="protein sequence ID" value="MDA0639626.1"/>
    <property type="molecule type" value="Genomic_DNA"/>
</dbReference>
<reference evidence="2 3" key="1">
    <citation type="submission" date="2022-11" db="EMBL/GenBank/DDBJ databases">
        <title>Nonomuraea corallina sp. nov., a new species of the genus Nonomuraea isolated from sea side sediment in Thai sea.</title>
        <authorList>
            <person name="Ngamcharungchit C."/>
            <person name="Matsumoto A."/>
            <person name="Suriyachadkun C."/>
            <person name="Panbangred W."/>
            <person name="Inahashi Y."/>
            <person name="Intra B."/>
        </authorList>
    </citation>
    <scope>NUCLEOTIDE SEQUENCE [LARGE SCALE GENOMIC DNA]</scope>
    <source>
        <strain evidence="2 3">DSM 43553</strain>
    </source>
</reference>
<evidence type="ECO:0000313" key="3">
    <source>
        <dbReference type="Proteomes" id="UP001212498"/>
    </source>
</evidence>
<sequence length="390" mass="42501">MASRLGLAPQIDPEQFAHIESLVGTPIRIEPFNHEATRDTIRHYALGIGDDNPLWCDPAYAAAGPHGDLLAPPTFLYSAFDGAIGAGLPGVQPVYAGTEWVFHRRVRRGDEVDPSAVFSGVRRLSGSTSSDMVLQSCDIEYRVAGSPVATARAHTFRLPRRDASGGGLAYEPREEYVYSDAELDRIREHALSEYRRGSAPLVFGELAPGTPIPSVVKGPIDRITMTSYYAGCIGSPGYKACEVAWKYRDWALNDPSRLPSNYDPSYFAETVLPSLGHQDADVAREIGMPNAYDNGPQRCGWFSHAVTNWMGDTAFLRTLSIRLRRPDILGDTVWIGGEVETLTEQDGLGVIGIRLEAVNQLRQVVATGAAEVLCSLTPSDVPVEPADETR</sequence>
<protein>
    <submittedName>
        <fullName evidence="2">MaoC family dehydratase N-terminal domain-containing protein</fullName>
    </submittedName>
</protein>
<evidence type="ECO:0000259" key="1">
    <source>
        <dbReference type="Pfam" id="PF13452"/>
    </source>
</evidence>
<dbReference type="Gene3D" id="3.10.129.10">
    <property type="entry name" value="Hotdog Thioesterase"/>
    <property type="match status" value="2"/>
</dbReference>
<organism evidence="2 3">
    <name type="scientific">Nonomuraea ferruginea</name>
    <dbReference type="NCBI Taxonomy" id="46174"/>
    <lineage>
        <taxon>Bacteria</taxon>
        <taxon>Bacillati</taxon>
        <taxon>Actinomycetota</taxon>
        <taxon>Actinomycetes</taxon>
        <taxon>Streptosporangiales</taxon>
        <taxon>Streptosporangiaceae</taxon>
        <taxon>Nonomuraea</taxon>
    </lineage>
</organism>
<feature type="domain" description="FAS1-like dehydratase" evidence="1">
    <location>
        <begin position="22"/>
        <end position="149"/>
    </location>
</feature>
<comment type="caution">
    <text evidence="2">The sequence shown here is derived from an EMBL/GenBank/DDBJ whole genome shotgun (WGS) entry which is preliminary data.</text>
</comment>
<dbReference type="Proteomes" id="UP001212498">
    <property type="component" value="Unassembled WGS sequence"/>
</dbReference>
<dbReference type="InterPro" id="IPR039569">
    <property type="entry name" value="FAS1-like_DH_region"/>
</dbReference>
<evidence type="ECO:0000313" key="2">
    <source>
        <dbReference type="EMBL" id="MDA0639626.1"/>
    </source>
</evidence>
<dbReference type="CDD" id="cd03441">
    <property type="entry name" value="R_hydratase_like"/>
    <property type="match status" value="1"/>
</dbReference>
<gene>
    <name evidence="2" type="ORF">OUY24_03210</name>
</gene>
<keyword evidence="3" id="KW-1185">Reference proteome</keyword>
<accession>A0ABT4SS01</accession>
<dbReference type="SUPFAM" id="SSF54637">
    <property type="entry name" value="Thioesterase/thiol ester dehydrase-isomerase"/>
    <property type="match status" value="2"/>
</dbReference>
<dbReference type="InterPro" id="IPR029069">
    <property type="entry name" value="HotDog_dom_sf"/>
</dbReference>
<name>A0ABT4SS01_9ACTN</name>